<dbReference type="HOGENOM" id="CLU_239271_0_0_1"/>
<dbReference type="GO" id="GO:0004497">
    <property type="term" value="F:monooxygenase activity"/>
    <property type="evidence" value="ECO:0007669"/>
    <property type="project" value="InterPro"/>
</dbReference>
<dbReference type="Pfam" id="PF00067">
    <property type="entry name" value="p450"/>
    <property type="match status" value="4"/>
</dbReference>
<evidence type="ECO:0000256" key="1">
    <source>
        <dbReference type="ARBA" id="ARBA00010617"/>
    </source>
</evidence>
<dbReference type="InterPro" id="IPR002401">
    <property type="entry name" value="Cyt_P450_E_grp-I"/>
</dbReference>
<evidence type="ECO:0000256" key="5">
    <source>
        <dbReference type="ARBA" id="ARBA00023002"/>
    </source>
</evidence>
<feature type="transmembrane region" description="Helical" evidence="9">
    <location>
        <begin position="782"/>
        <end position="800"/>
    </location>
</feature>
<evidence type="ECO:0000256" key="2">
    <source>
        <dbReference type="ARBA" id="ARBA00022692"/>
    </source>
</evidence>
<dbReference type="InterPro" id="IPR017972">
    <property type="entry name" value="Cyt_P450_CS"/>
</dbReference>
<dbReference type="Proteomes" id="UP000026960">
    <property type="component" value="Chromosome 1"/>
</dbReference>
<organism evidence="10">
    <name type="scientific">Oryza barthii</name>
    <dbReference type="NCBI Taxonomy" id="65489"/>
    <lineage>
        <taxon>Eukaryota</taxon>
        <taxon>Viridiplantae</taxon>
        <taxon>Streptophyta</taxon>
        <taxon>Embryophyta</taxon>
        <taxon>Tracheophyta</taxon>
        <taxon>Spermatophyta</taxon>
        <taxon>Magnoliopsida</taxon>
        <taxon>Liliopsida</taxon>
        <taxon>Poales</taxon>
        <taxon>Poaceae</taxon>
        <taxon>BOP clade</taxon>
        <taxon>Oryzoideae</taxon>
        <taxon>Oryzeae</taxon>
        <taxon>Oryzinae</taxon>
        <taxon>Oryza</taxon>
    </lineage>
</organism>
<dbReference type="GO" id="GO:0005506">
    <property type="term" value="F:iron ion binding"/>
    <property type="evidence" value="ECO:0007669"/>
    <property type="project" value="InterPro"/>
</dbReference>
<dbReference type="PaxDb" id="65489-OBART01G34250.1"/>
<dbReference type="CDD" id="cd11064">
    <property type="entry name" value="CYP86A"/>
    <property type="match status" value="2"/>
</dbReference>
<proteinExistence type="inferred from homology"/>
<keyword evidence="11" id="KW-1185">Reference proteome</keyword>
<evidence type="ECO:0000313" key="11">
    <source>
        <dbReference type="Proteomes" id="UP000026960"/>
    </source>
</evidence>
<keyword evidence="7" id="KW-0349">Heme</keyword>
<feature type="transmembrane region" description="Helical" evidence="9">
    <location>
        <begin position="820"/>
        <end position="844"/>
    </location>
</feature>
<dbReference type="STRING" id="65489.A0A0D3EV63"/>
<dbReference type="GO" id="GO:0016705">
    <property type="term" value="F:oxidoreductase activity, acting on paired donors, with incorporation or reduction of molecular oxygen"/>
    <property type="evidence" value="ECO:0007669"/>
    <property type="project" value="InterPro"/>
</dbReference>
<keyword evidence="4 9" id="KW-1133">Transmembrane helix</keyword>
<dbReference type="PRINTS" id="PR00385">
    <property type="entry name" value="P450"/>
</dbReference>
<feature type="region of interest" description="Disordered" evidence="8">
    <location>
        <begin position="1302"/>
        <end position="1337"/>
    </location>
</feature>
<keyword evidence="6 7" id="KW-0408">Iron</keyword>
<evidence type="ECO:0000256" key="6">
    <source>
        <dbReference type="ARBA" id="ARBA00023004"/>
    </source>
</evidence>
<evidence type="ECO:0000313" key="10">
    <source>
        <dbReference type="EnsemblPlants" id="OBART01G34250.1"/>
    </source>
</evidence>
<evidence type="ECO:0000256" key="9">
    <source>
        <dbReference type="SAM" id="Phobius"/>
    </source>
</evidence>
<dbReference type="eggNOG" id="KOG0157">
    <property type="taxonomic scope" value="Eukaryota"/>
</dbReference>
<dbReference type="InterPro" id="IPR001128">
    <property type="entry name" value="Cyt_P450"/>
</dbReference>
<feature type="binding site" description="axial binding residue" evidence="7">
    <location>
        <position position="575"/>
    </location>
    <ligand>
        <name>heme</name>
        <dbReference type="ChEBI" id="CHEBI:30413"/>
    </ligand>
    <ligandPart>
        <name>Fe</name>
        <dbReference type="ChEBI" id="CHEBI:18248"/>
    </ligandPart>
</feature>
<accession>A0A0D3EV63</accession>
<sequence length="1755" mass="199273">MYSAYAMGRMEDIWGADCEEYRPERWLDEAGAFRPVSTFKYPVFNAGPRICIGKEMAYIQMKSIVACVLEKFSLRYASDANERPRSVLSLTLRMKWGLPMKVTIRNTCATRKSQVKNHLTVSMELSSISASLLILPLLPLLYFLYMHQDPKKQPRAHGLKSYPVVGTLPHFVKHKNHILEWSAGVLKRSPTHTMSFKALGLTGGVFTANPANVEHMLKTNFGNYVKGEAIITMLEDFLGRGIFNSDGEKWLWQRKAASYEFSKRTLRNFVVDTVQFEVIERLLPLLERAGRDGRTLDVQSVLERFAFDNICRVVFDEDPACLAKDSVASPHIAEFMGACNDAQNAILARFNSPIKSLWRVKRLFNIESERRLREALATIHAYTDRIIRERRERGEARGDDFLSRFAAGDKHSDESLHDVITNLVLAGRETTASALTWFFWLVSGRPDVEDNIVREIRAVRRASSSNGVTSGAAFSPHELRDMHYLHAAITESMRLYPPVSLDTYVCKEEDFLPDGTFVGKGWQVTYCAYAMARVEDIWGTDCEEFRPERWLDEAGVFRPESSFKYPVFHGGPRMCLGKEIAYIQMKSIVSCVFDRFTLRYTGGEGHPGLVTSLALRMEGGLPMQYWTRRTGQSPMTDSVFNDAQNTIVSRRCDVSSGCSTWSPRGRCGKRSRATIQLHRVDHSASTTTRASAKWSPTSSSRAVAGDLIRLCHEVCGGHQGLRLRGVQVGAVDEQSRRVLAEKLIQDFEYPIFYIGQRMCLGKEMTYIHGFGFTALEKLMQRVALAIILPSITIQWLWLVHTSSRNHLSHSQVSSQNHITVAMELSSTSASLLLILLLTLVYFLYLHQDPKKKPRTHGLKSYPVVGTLPHFINNKDRFLEWSTGVMKRSPTHTMSFKELGLTGGVITANPANVEHILKANFGNYPKGELAVSLLEDFLGHGIFNSDGEQWLWQRKAASYEFNKRSLRNFVVDTVRFEVVERLLPLLEYAGRHGRTLDVQDVLERFAFDNICRVAFDEDPACLTEESMAAPQSAEFMRAFNDAQNAILDRFNSPAKSLWRIKKLFNMEPERRMRDSLATIHGYAERIVRERRERREARLERRDDFLSRFAASGEHSDESLRDVVTNFILAGRDTTSSALTWFFWLLSGRPDVEDKIVREIRAVRQSSAGSEGTRGATFSLDELRDMQYLHAAITESMRLYPPVPFDTHSCKEEEFLPDGTFAGKGWLVTYCAYAMGRVEDIWGADCEEFRPERWLDEAGADGGGVENSGGGHRRWRRPCGGRWRRWRLGRAAEAEEGGGRAVGVGDDGGRAARRRRKRAVGVGDGVNPAGEGKQPHAHGLKSYPVVGTLPHFVKNRDRFLEWSTGIMKRSPTHTISFKGLGLTAGAITANPANVEHTNFDNYPREGLISLAEDFLGRGIFSSDGEQWLWQRKAASYEFNKRSLRNFVVDSVRFEVVERLLPLLEQAAGRDGRTLDVQDVLERFAFDNICRVAFDEDPACLTEESMATPQSAEFMRAFNDAQNTILSRFLSPAKSLWRAKRLFNMEPERRMREAINTVHTYTERIVRERREREEAGLARRDDFLSRFAAGGEHSDESLRDVVTNFLMAGRDSTSSALTWFFWLLSDRPDVEGKIVHEIRAVRSASISGGMGSTTFSLDELRDMHYLHAAITESMRLYPPVPINARTCKEDSLPDGTFVGKGWHVTYCAYAMGRMEDIWGADCEEFRPERWLDEAGVFRPESPFKYPIYIPRWAKDVHR</sequence>
<keyword evidence="5" id="KW-0560">Oxidoreductase</keyword>
<evidence type="ECO:0000256" key="8">
    <source>
        <dbReference type="SAM" id="MobiDB-lite"/>
    </source>
</evidence>
<protein>
    <recommendedName>
        <fullName evidence="12">Cytochrome P450</fullName>
    </recommendedName>
</protein>
<dbReference type="PROSITE" id="PS00086">
    <property type="entry name" value="CYTOCHROME_P450"/>
    <property type="match status" value="2"/>
</dbReference>
<evidence type="ECO:0000256" key="7">
    <source>
        <dbReference type="PIRSR" id="PIRSR602401-1"/>
    </source>
</evidence>
<dbReference type="InterPro" id="IPR036396">
    <property type="entry name" value="Cyt_P450_sf"/>
</dbReference>
<dbReference type="GO" id="GO:0020037">
    <property type="term" value="F:heme binding"/>
    <property type="evidence" value="ECO:0007669"/>
    <property type="project" value="InterPro"/>
</dbReference>
<comment type="similarity">
    <text evidence="1">Belongs to the cytochrome P450 family.</text>
</comment>
<dbReference type="PANTHER" id="PTHR24296">
    <property type="entry name" value="CYTOCHROME P450"/>
    <property type="match status" value="1"/>
</dbReference>
<dbReference type="PRINTS" id="PR00463">
    <property type="entry name" value="EP450I"/>
</dbReference>
<reference evidence="10" key="1">
    <citation type="journal article" date="2009" name="Rice">
        <title>De Novo Next Generation Sequencing of Plant Genomes.</title>
        <authorList>
            <person name="Rounsley S."/>
            <person name="Marri P.R."/>
            <person name="Yu Y."/>
            <person name="He R."/>
            <person name="Sisneros N."/>
            <person name="Goicoechea J.L."/>
            <person name="Lee S.J."/>
            <person name="Angelova A."/>
            <person name="Kudrna D."/>
            <person name="Luo M."/>
            <person name="Affourtit J."/>
            <person name="Desany B."/>
            <person name="Knight J."/>
            <person name="Niazi F."/>
            <person name="Egholm M."/>
            <person name="Wing R.A."/>
        </authorList>
    </citation>
    <scope>NUCLEOTIDE SEQUENCE [LARGE SCALE GENOMIC DNA]</scope>
    <source>
        <strain evidence="10">cv. IRGC 105608</strain>
    </source>
</reference>
<feature type="transmembrane region" description="Helical" evidence="9">
    <location>
        <begin position="125"/>
        <end position="145"/>
    </location>
</feature>
<keyword evidence="3 7" id="KW-0479">Metal-binding</keyword>
<reference evidence="10" key="2">
    <citation type="submission" date="2015-03" db="UniProtKB">
        <authorList>
            <consortium name="EnsemblPlants"/>
        </authorList>
    </citation>
    <scope>IDENTIFICATION</scope>
</reference>
<dbReference type="Gene3D" id="1.10.630.10">
    <property type="entry name" value="Cytochrome P450"/>
    <property type="match status" value="4"/>
</dbReference>
<evidence type="ECO:0000256" key="3">
    <source>
        <dbReference type="ARBA" id="ARBA00022723"/>
    </source>
</evidence>
<dbReference type="SUPFAM" id="SSF48264">
    <property type="entry name" value="Cytochrome P450"/>
    <property type="match status" value="4"/>
</dbReference>
<name>A0A0D3EV63_9ORYZ</name>
<dbReference type="Gramene" id="OBART01G34250.1">
    <property type="protein sequence ID" value="OBART01G34250.1"/>
    <property type="gene ID" value="OBART01G34250"/>
</dbReference>
<dbReference type="EnsemblPlants" id="OBART01G34250.1">
    <property type="protein sequence ID" value="OBART01G34250.1"/>
    <property type="gene ID" value="OBART01G34250"/>
</dbReference>
<keyword evidence="2 9" id="KW-0812">Transmembrane</keyword>
<keyword evidence="9" id="KW-0472">Membrane</keyword>
<comment type="cofactor">
    <cofactor evidence="7">
        <name>heme</name>
        <dbReference type="ChEBI" id="CHEBI:30413"/>
    </cofactor>
</comment>
<evidence type="ECO:0000256" key="4">
    <source>
        <dbReference type="ARBA" id="ARBA00022989"/>
    </source>
</evidence>
<evidence type="ECO:0008006" key="12">
    <source>
        <dbReference type="Google" id="ProtNLM"/>
    </source>
</evidence>
<dbReference type="GO" id="GO:0006629">
    <property type="term" value="P:lipid metabolic process"/>
    <property type="evidence" value="ECO:0007669"/>
    <property type="project" value="UniProtKB-ARBA"/>
</dbReference>